<keyword evidence="4 6" id="KW-0251">Elongation factor</keyword>
<dbReference type="PANTHER" id="PTHR11741">
    <property type="entry name" value="ELONGATION FACTOR TS"/>
    <property type="match status" value="1"/>
</dbReference>
<dbReference type="FunFam" id="1.10.286.20:FF:000001">
    <property type="entry name" value="Elongation factor Ts"/>
    <property type="match status" value="1"/>
</dbReference>
<accession>A0A967EV47</accession>
<evidence type="ECO:0000256" key="8">
    <source>
        <dbReference type="RuleBase" id="RU000643"/>
    </source>
</evidence>
<keyword evidence="5 6" id="KW-0648">Protein biosynthesis</keyword>
<reference evidence="10" key="1">
    <citation type="submission" date="2020-03" db="EMBL/GenBank/DDBJ databases">
        <title>Genome of Pelagibius litoralis DSM 21314T.</title>
        <authorList>
            <person name="Wang G."/>
        </authorList>
    </citation>
    <scope>NUCLEOTIDE SEQUENCE</scope>
    <source>
        <strain evidence="10">DSM 21314</strain>
    </source>
</reference>
<dbReference type="PROSITE" id="PS01126">
    <property type="entry name" value="EF_TS_1"/>
    <property type="match status" value="1"/>
</dbReference>
<dbReference type="Gene3D" id="3.30.479.20">
    <property type="entry name" value="Elongation factor Ts, dimerisation domain"/>
    <property type="match status" value="2"/>
</dbReference>
<evidence type="ECO:0000259" key="9">
    <source>
        <dbReference type="Pfam" id="PF00889"/>
    </source>
</evidence>
<evidence type="ECO:0000256" key="5">
    <source>
        <dbReference type="ARBA" id="ARBA00022917"/>
    </source>
</evidence>
<dbReference type="SUPFAM" id="SSF54713">
    <property type="entry name" value="Elongation factor Ts (EF-Ts), dimerisation domain"/>
    <property type="match status" value="2"/>
</dbReference>
<dbReference type="CDD" id="cd14275">
    <property type="entry name" value="UBA_EF-Ts"/>
    <property type="match status" value="1"/>
</dbReference>
<comment type="function">
    <text evidence="6 7">Associates with the EF-Tu.GDP complex and induces the exchange of GDP to GTP. It remains bound to the aminoacyl-tRNA.EF-Tu.GTP complex up to the GTP hydrolysis stage on the ribosome.</text>
</comment>
<dbReference type="HAMAP" id="MF_00050">
    <property type="entry name" value="EF_Ts"/>
    <property type="match status" value="1"/>
</dbReference>
<organism evidence="10 11">
    <name type="scientific">Pelagibius litoralis</name>
    <dbReference type="NCBI Taxonomy" id="374515"/>
    <lineage>
        <taxon>Bacteria</taxon>
        <taxon>Pseudomonadati</taxon>
        <taxon>Pseudomonadota</taxon>
        <taxon>Alphaproteobacteria</taxon>
        <taxon>Rhodospirillales</taxon>
        <taxon>Rhodovibrionaceae</taxon>
        <taxon>Pelagibius</taxon>
    </lineage>
</organism>
<dbReference type="GO" id="GO:0003746">
    <property type="term" value="F:translation elongation factor activity"/>
    <property type="evidence" value="ECO:0007669"/>
    <property type="project" value="UniProtKB-UniRule"/>
</dbReference>
<dbReference type="Pfam" id="PF00889">
    <property type="entry name" value="EF_TS"/>
    <property type="match status" value="1"/>
</dbReference>
<comment type="similarity">
    <text evidence="1 6 7">Belongs to the EF-Ts family.</text>
</comment>
<dbReference type="Gene3D" id="1.10.286.20">
    <property type="match status" value="1"/>
</dbReference>
<feature type="region of interest" description="Involved in Mg(2+) ion dislocation from EF-Tu" evidence="6">
    <location>
        <begin position="80"/>
        <end position="83"/>
    </location>
</feature>
<dbReference type="InterPro" id="IPR014039">
    <property type="entry name" value="Transl_elong_EFTs/EF1B_dimer"/>
</dbReference>
<dbReference type="GO" id="GO:0005737">
    <property type="term" value="C:cytoplasm"/>
    <property type="evidence" value="ECO:0007669"/>
    <property type="project" value="UniProtKB-SubCell"/>
</dbReference>
<dbReference type="EMBL" id="JAAQPH010000001">
    <property type="protein sequence ID" value="NIA67294.1"/>
    <property type="molecule type" value="Genomic_DNA"/>
</dbReference>
<dbReference type="InterPro" id="IPR001816">
    <property type="entry name" value="Transl_elong_EFTs/EF1B"/>
</dbReference>
<evidence type="ECO:0000313" key="10">
    <source>
        <dbReference type="EMBL" id="NIA67294.1"/>
    </source>
</evidence>
<evidence type="ECO:0000256" key="7">
    <source>
        <dbReference type="RuleBase" id="RU000642"/>
    </source>
</evidence>
<sequence length="308" mass="32189">MAQITAALVKQLRESSGAGMMDCKKALTETDGDLETAVDWLRKKGLAAAAKKAGRVAAEGLVAVASEGTSGAVVEVNSETDFVARNDAFQGFVRSCAEIALGVGGDLEQTTAAGFPGTDHSVADELTNMIAKIGENMALRRTAGISVGKGVVCSYIHNQTAPGLGKIGVLVGLESEGDTAKLEALGRQLAMHVAAAQPQAVDRDGVDTSAVERERDVLAEQARASGRPEEIIAKMVEGRLRKFYEEVCLLEQVFVIDGENKVSKVLETAGKDVGAPVTVAGFHRFQLGEGVEREESDFASEVAATLGG</sequence>
<evidence type="ECO:0000256" key="1">
    <source>
        <dbReference type="ARBA" id="ARBA00005532"/>
    </source>
</evidence>
<evidence type="ECO:0000313" key="11">
    <source>
        <dbReference type="Proteomes" id="UP000761264"/>
    </source>
</evidence>
<dbReference type="InterPro" id="IPR018101">
    <property type="entry name" value="Transl_elong_Ts_CS"/>
</dbReference>
<comment type="subcellular location">
    <subcellularLocation>
        <location evidence="6 8">Cytoplasm</location>
    </subcellularLocation>
</comment>
<dbReference type="RefSeq" id="WP_167220676.1">
    <property type="nucleotide sequence ID" value="NZ_JAAQPH010000001.1"/>
</dbReference>
<dbReference type="PROSITE" id="PS01127">
    <property type="entry name" value="EF_TS_2"/>
    <property type="match status" value="1"/>
</dbReference>
<keyword evidence="11" id="KW-1185">Reference proteome</keyword>
<name>A0A967EV47_9PROT</name>
<protein>
    <recommendedName>
        <fullName evidence="2 6">Elongation factor Ts</fullName>
        <shortName evidence="6">EF-Ts</shortName>
    </recommendedName>
</protein>
<dbReference type="FunFam" id="1.10.8.10:FF:000001">
    <property type="entry name" value="Elongation factor Ts"/>
    <property type="match status" value="1"/>
</dbReference>
<dbReference type="Gene3D" id="1.10.8.10">
    <property type="entry name" value="DNA helicase RuvA subunit, C-terminal domain"/>
    <property type="match status" value="1"/>
</dbReference>
<dbReference type="SUPFAM" id="SSF46934">
    <property type="entry name" value="UBA-like"/>
    <property type="match status" value="1"/>
</dbReference>
<evidence type="ECO:0000256" key="6">
    <source>
        <dbReference type="HAMAP-Rule" id="MF_00050"/>
    </source>
</evidence>
<proteinExistence type="inferred from homology"/>
<keyword evidence="3 6" id="KW-0963">Cytoplasm</keyword>
<evidence type="ECO:0000256" key="4">
    <source>
        <dbReference type="ARBA" id="ARBA00022768"/>
    </source>
</evidence>
<evidence type="ECO:0000256" key="3">
    <source>
        <dbReference type="ARBA" id="ARBA00022490"/>
    </source>
</evidence>
<dbReference type="Proteomes" id="UP000761264">
    <property type="component" value="Unassembled WGS sequence"/>
</dbReference>
<evidence type="ECO:0000256" key="2">
    <source>
        <dbReference type="ARBA" id="ARBA00016956"/>
    </source>
</evidence>
<dbReference type="PANTHER" id="PTHR11741:SF0">
    <property type="entry name" value="ELONGATION FACTOR TS, MITOCHONDRIAL"/>
    <property type="match status" value="1"/>
</dbReference>
<dbReference type="NCBIfam" id="TIGR00116">
    <property type="entry name" value="tsf"/>
    <property type="match status" value="1"/>
</dbReference>
<dbReference type="InterPro" id="IPR009060">
    <property type="entry name" value="UBA-like_sf"/>
</dbReference>
<dbReference type="AlphaFoldDB" id="A0A967EV47"/>
<dbReference type="InterPro" id="IPR036402">
    <property type="entry name" value="EF-Ts_dimer_sf"/>
</dbReference>
<feature type="domain" description="Translation elongation factor EFTs/EF1B dimerisation" evidence="9">
    <location>
        <begin position="71"/>
        <end position="289"/>
    </location>
</feature>
<gene>
    <name evidence="6" type="primary">tsf</name>
    <name evidence="10" type="ORF">HBA54_01675</name>
</gene>
<comment type="caution">
    <text evidence="10">The sequence shown here is derived from an EMBL/GenBank/DDBJ whole genome shotgun (WGS) entry which is preliminary data.</text>
</comment>